<feature type="compositionally biased region" description="Basic and acidic residues" evidence="9">
    <location>
        <begin position="207"/>
        <end position="218"/>
    </location>
</feature>
<keyword evidence="3 10" id="KW-0812">Transmembrane</keyword>
<evidence type="ECO:0000313" key="12">
    <source>
        <dbReference type="Proteomes" id="UP000678393"/>
    </source>
</evidence>
<dbReference type="InterPro" id="IPR026139">
    <property type="entry name" value="GOLM1/CASC4"/>
</dbReference>
<evidence type="ECO:0000256" key="1">
    <source>
        <dbReference type="ARBA" id="ARBA00004606"/>
    </source>
</evidence>
<protein>
    <submittedName>
        <fullName evidence="11">Uncharacterized protein</fullName>
    </submittedName>
</protein>
<evidence type="ECO:0000256" key="3">
    <source>
        <dbReference type="ARBA" id="ARBA00022692"/>
    </source>
</evidence>
<evidence type="ECO:0000256" key="10">
    <source>
        <dbReference type="SAM" id="Phobius"/>
    </source>
</evidence>
<evidence type="ECO:0000256" key="6">
    <source>
        <dbReference type="ARBA" id="ARBA00023054"/>
    </source>
</evidence>
<evidence type="ECO:0000256" key="4">
    <source>
        <dbReference type="ARBA" id="ARBA00022968"/>
    </source>
</evidence>
<organism evidence="11 12">
    <name type="scientific">Candidula unifasciata</name>
    <dbReference type="NCBI Taxonomy" id="100452"/>
    <lineage>
        <taxon>Eukaryota</taxon>
        <taxon>Metazoa</taxon>
        <taxon>Spiralia</taxon>
        <taxon>Lophotrochozoa</taxon>
        <taxon>Mollusca</taxon>
        <taxon>Gastropoda</taxon>
        <taxon>Heterobranchia</taxon>
        <taxon>Euthyneura</taxon>
        <taxon>Panpulmonata</taxon>
        <taxon>Eupulmonata</taxon>
        <taxon>Stylommatophora</taxon>
        <taxon>Helicina</taxon>
        <taxon>Helicoidea</taxon>
        <taxon>Geomitridae</taxon>
        <taxon>Candidula</taxon>
    </lineage>
</organism>
<dbReference type="Proteomes" id="UP000678393">
    <property type="component" value="Unassembled WGS sequence"/>
</dbReference>
<comment type="subcellular location">
    <subcellularLocation>
        <location evidence="1">Membrane</location>
        <topology evidence="1">Single-pass type II membrane protein</topology>
    </subcellularLocation>
</comment>
<gene>
    <name evidence="11" type="ORF">CUNI_LOCUS11527</name>
</gene>
<name>A0A8S3Z9V5_9EUPU</name>
<keyword evidence="12" id="KW-1185">Reference proteome</keyword>
<feature type="non-terminal residue" evidence="11">
    <location>
        <position position="235"/>
    </location>
</feature>
<keyword evidence="7 10" id="KW-0472">Membrane</keyword>
<dbReference type="OrthoDB" id="10072022at2759"/>
<keyword evidence="4" id="KW-0735">Signal-anchor</keyword>
<evidence type="ECO:0000256" key="5">
    <source>
        <dbReference type="ARBA" id="ARBA00022989"/>
    </source>
</evidence>
<feature type="transmembrane region" description="Helical" evidence="10">
    <location>
        <begin position="18"/>
        <end position="35"/>
    </location>
</feature>
<reference evidence="11" key="1">
    <citation type="submission" date="2021-04" db="EMBL/GenBank/DDBJ databases">
        <authorList>
            <consortium name="Molecular Ecology Group"/>
        </authorList>
    </citation>
    <scope>NUCLEOTIDE SEQUENCE</scope>
</reference>
<dbReference type="PRINTS" id="PR02084">
    <property type="entry name" value="GOLM1CASC4"/>
</dbReference>
<evidence type="ECO:0000313" key="11">
    <source>
        <dbReference type="EMBL" id="CAG5125969.1"/>
    </source>
</evidence>
<evidence type="ECO:0000256" key="9">
    <source>
        <dbReference type="SAM" id="MobiDB-lite"/>
    </source>
</evidence>
<feature type="coiled-coil region" evidence="8">
    <location>
        <begin position="41"/>
        <end position="152"/>
    </location>
</feature>
<dbReference type="GO" id="GO:0016020">
    <property type="term" value="C:membrane"/>
    <property type="evidence" value="ECO:0007669"/>
    <property type="project" value="UniProtKB-SubCell"/>
</dbReference>
<sequence>MTTANRATPRSPGRTPPFILVGLLVILGFLAFSYWRLSSTNSQLSAELESLEIQKKEIDKKNADVEKNIESANEELRSTQGKLEQLRKSAEDKDAEIKNLKADLSSKQADIDKTKNLLSQCDASVAEQKSSLETLKNEKAELEKQLNEAKQNHPVCDIAGCTAPIREVLNVAAKLVGSDALGKVLTEAKFDAGKLLEGIQVPAPQEVKVEEPKKDEPQKQQAQNPADVKQQNAPV</sequence>
<evidence type="ECO:0000256" key="2">
    <source>
        <dbReference type="ARBA" id="ARBA00007474"/>
    </source>
</evidence>
<evidence type="ECO:0000256" key="8">
    <source>
        <dbReference type="SAM" id="Coils"/>
    </source>
</evidence>
<keyword evidence="6 8" id="KW-0175">Coiled coil</keyword>
<accession>A0A8S3Z9V5</accession>
<evidence type="ECO:0000256" key="7">
    <source>
        <dbReference type="ARBA" id="ARBA00023136"/>
    </source>
</evidence>
<comment type="similarity">
    <text evidence="2">Belongs to the GOLM family.</text>
</comment>
<proteinExistence type="inferred from homology"/>
<dbReference type="Gene3D" id="1.10.287.1490">
    <property type="match status" value="1"/>
</dbReference>
<feature type="region of interest" description="Disordered" evidence="9">
    <location>
        <begin position="203"/>
        <end position="235"/>
    </location>
</feature>
<dbReference type="AlphaFoldDB" id="A0A8S3Z9V5"/>
<dbReference type="EMBL" id="CAJHNH020002223">
    <property type="protein sequence ID" value="CAG5125969.1"/>
    <property type="molecule type" value="Genomic_DNA"/>
</dbReference>
<comment type="caution">
    <text evidence="11">The sequence shown here is derived from an EMBL/GenBank/DDBJ whole genome shotgun (WGS) entry which is preliminary data.</text>
</comment>
<keyword evidence="5 10" id="KW-1133">Transmembrane helix</keyword>